<keyword evidence="3 5" id="KW-1133">Transmembrane helix</keyword>
<keyword evidence="4 5" id="KW-0472">Membrane</keyword>
<proteinExistence type="predicted"/>
<dbReference type="PIRSF" id="PIRSF006060">
    <property type="entry name" value="AA_transporter"/>
    <property type="match status" value="1"/>
</dbReference>
<feature type="transmembrane region" description="Helical" evidence="5">
    <location>
        <begin position="56"/>
        <end position="78"/>
    </location>
</feature>
<feature type="transmembrane region" description="Helical" evidence="5">
    <location>
        <begin position="218"/>
        <end position="237"/>
    </location>
</feature>
<feature type="transmembrane region" description="Helical" evidence="5">
    <location>
        <begin position="258"/>
        <end position="281"/>
    </location>
</feature>
<dbReference type="GO" id="GO:0015179">
    <property type="term" value="F:L-amino acid transmembrane transporter activity"/>
    <property type="evidence" value="ECO:0007669"/>
    <property type="project" value="TreeGrafter"/>
</dbReference>
<sequence length="516" mass="57765">MSVFPPVTAMTHVTEEEGSHGRHMGVVDVVMMIVQRIIGSGIFAVSSMIYRDVGGSPFLFFLVWAISGYSSYAGLMCFSELGSVIPRSGGLKVFLQVIYNKPYMMMNVVFGIFIVIFGSIIANVMIFGEYLLYALGYPDGEFMDAWYKPVGFAFLTIVCLMLIVSTKFVVKLQTITGILKVILLAAVSLMGLSVLILPSSVTKIPNNLHPDDFFKIKTQITLASFTSAILKGIFSLNGWHTIHNVLGEIKDPVKTMKIAAPLAILLINLCYFLINLTYLIVIPSDELLEIDEMVGLVLFEKFFGDSFGKIVLSSLIAFSVGGNIVTVLYHISRMNQEIFREGFLPFSKTFASNWPFGSPSFALLVPFFITSIFLVIPTDSNVFNYTINLESYPTQIFFGMACFGILLLRKRSPHIIPGIRASYMDIGFMVLFSIFMFTGPLFKTDNKEFNGLPNYAYTSIFILLLCILYWSLMFKILPHLFKYKLVKETHTLTDGLTISKWRHVSDSDIGGSYDEI</sequence>
<evidence type="ECO:0000256" key="3">
    <source>
        <dbReference type="ARBA" id="ARBA00022989"/>
    </source>
</evidence>
<comment type="subcellular location">
    <subcellularLocation>
        <location evidence="1">Membrane</location>
        <topology evidence="1">Multi-pass membrane protein</topology>
    </subcellularLocation>
</comment>
<keyword evidence="7" id="KW-1185">Reference proteome</keyword>
<organism evidence="6 7">
    <name type="scientific">Pichia inconspicua</name>
    <dbReference type="NCBI Taxonomy" id="52247"/>
    <lineage>
        <taxon>Eukaryota</taxon>
        <taxon>Fungi</taxon>
        <taxon>Dikarya</taxon>
        <taxon>Ascomycota</taxon>
        <taxon>Saccharomycotina</taxon>
        <taxon>Pichiomycetes</taxon>
        <taxon>Pichiales</taxon>
        <taxon>Pichiaceae</taxon>
        <taxon>Pichia</taxon>
    </lineage>
</organism>
<keyword evidence="2 5" id="KW-0812">Transmembrane</keyword>
<evidence type="ECO:0000256" key="2">
    <source>
        <dbReference type="ARBA" id="ARBA00022692"/>
    </source>
</evidence>
<dbReference type="PANTHER" id="PTHR11785">
    <property type="entry name" value="AMINO ACID TRANSPORTER"/>
    <property type="match status" value="1"/>
</dbReference>
<dbReference type="InterPro" id="IPR050598">
    <property type="entry name" value="AminoAcid_Transporter"/>
</dbReference>
<dbReference type="Gene3D" id="1.20.1740.10">
    <property type="entry name" value="Amino acid/polyamine transporter I"/>
    <property type="match status" value="1"/>
</dbReference>
<evidence type="ECO:0000256" key="1">
    <source>
        <dbReference type="ARBA" id="ARBA00004141"/>
    </source>
</evidence>
<evidence type="ECO:0000256" key="4">
    <source>
        <dbReference type="ARBA" id="ARBA00023136"/>
    </source>
</evidence>
<feature type="transmembrane region" description="Helical" evidence="5">
    <location>
        <begin position="145"/>
        <end position="165"/>
    </location>
</feature>
<dbReference type="AlphaFoldDB" id="A0A4T0X7B5"/>
<evidence type="ECO:0000256" key="5">
    <source>
        <dbReference type="SAM" id="Phobius"/>
    </source>
</evidence>
<name>A0A4T0X7B5_9ASCO</name>
<gene>
    <name evidence="6" type="ORF">CANINC_000050</name>
</gene>
<feature type="transmembrane region" description="Helical" evidence="5">
    <location>
        <begin position="392"/>
        <end position="409"/>
    </location>
</feature>
<dbReference type="Proteomes" id="UP000307173">
    <property type="component" value="Unassembled WGS sequence"/>
</dbReference>
<feature type="transmembrane region" description="Helical" evidence="5">
    <location>
        <begin position="353"/>
        <end position="376"/>
    </location>
</feature>
<dbReference type="GO" id="GO:0016020">
    <property type="term" value="C:membrane"/>
    <property type="evidence" value="ECO:0007669"/>
    <property type="project" value="UniProtKB-SubCell"/>
</dbReference>
<accession>A0A4T0X7B5</accession>
<evidence type="ECO:0000313" key="7">
    <source>
        <dbReference type="Proteomes" id="UP000307173"/>
    </source>
</evidence>
<feature type="transmembrane region" description="Helical" evidence="5">
    <location>
        <begin position="177"/>
        <end position="198"/>
    </location>
</feature>
<evidence type="ECO:0000313" key="6">
    <source>
        <dbReference type="EMBL" id="TID31339.1"/>
    </source>
</evidence>
<evidence type="ECO:0008006" key="8">
    <source>
        <dbReference type="Google" id="ProtNLM"/>
    </source>
</evidence>
<protein>
    <recommendedName>
        <fullName evidence="8">Amino acid permease/ SLC12A domain-containing protein</fullName>
    </recommendedName>
</protein>
<dbReference type="Pfam" id="PF13520">
    <property type="entry name" value="AA_permease_2"/>
    <property type="match status" value="1"/>
</dbReference>
<dbReference type="PANTHER" id="PTHR11785:SF382">
    <property type="entry name" value="LOW-AFFINITY METHIONINE PERMEASE"/>
    <property type="match status" value="1"/>
</dbReference>
<feature type="transmembrane region" description="Helical" evidence="5">
    <location>
        <begin position="108"/>
        <end position="133"/>
    </location>
</feature>
<dbReference type="InterPro" id="IPR002293">
    <property type="entry name" value="AA/rel_permease1"/>
</dbReference>
<feature type="transmembrane region" description="Helical" evidence="5">
    <location>
        <begin position="454"/>
        <end position="477"/>
    </location>
</feature>
<reference evidence="6 7" key="1">
    <citation type="journal article" date="2019" name="Front. Genet.">
        <title>Whole-Genome Sequencing of the Opportunistic Yeast Pathogen Candida inconspicua Uncovers Its Hybrid Origin.</title>
        <authorList>
            <person name="Mixao V."/>
            <person name="Hansen A.P."/>
            <person name="Saus E."/>
            <person name="Boekhout T."/>
            <person name="Lass-Florl C."/>
            <person name="Gabaldon T."/>
        </authorList>
    </citation>
    <scope>NUCLEOTIDE SEQUENCE [LARGE SCALE GENOMIC DNA]</scope>
    <source>
        <strain evidence="6 7">CBS 180</strain>
    </source>
</reference>
<dbReference type="EMBL" id="SELW01000012">
    <property type="protein sequence ID" value="TID31339.1"/>
    <property type="molecule type" value="Genomic_DNA"/>
</dbReference>
<dbReference type="STRING" id="52247.A0A4T0X7B5"/>
<comment type="caution">
    <text evidence="6">The sequence shown here is derived from an EMBL/GenBank/DDBJ whole genome shotgun (WGS) entry which is preliminary data.</text>
</comment>
<feature type="transmembrane region" description="Helical" evidence="5">
    <location>
        <begin position="310"/>
        <end position="332"/>
    </location>
</feature>
<dbReference type="OrthoDB" id="5982228at2759"/>
<feature type="transmembrane region" description="Helical" evidence="5">
    <location>
        <begin position="421"/>
        <end position="442"/>
    </location>
</feature>